<organism evidence="1 2">
    <name type="scientific">Castilleja foliolosa</name>
    <dbReference type="NCBI Taxonomy" id="1961234"/>
    <lineage>
        <taxon>Eukaryota</taxon>
        <taxon>Viridiplantae</taxon>
        <taxon>Streptophyta</taxon>
        <taxon>Embryophyta</taxon>
        <taxon>Tracheophyta</taxon>
        <taxon>Spermatophyta</taxon>
        <taxon>Magnoliopsida</taxon>
        <taxon>eudicotyledons</taxon>
        <taxon>Gunneridae</taxon>
        <taxon>Pentapetalae</taxon>
        <taxon>asterids</taxon>
        <taxon>lamiids</taxon>
        <taxon>Lamiales</taxon>
        <taxon>Orobanchaceae</taxon>
        <taxon>Pedicularideae</taxon>
        <taxon>Castillejinae</taxon>
        <taxon>Castilleja</taxon>
    </lineage>
</organism>
<gene>
    <name evidence="1" type="ORF">CASFOL_025728</name>
</gene>
<evidence type="ECO:0000313" key="1">
    <source>
        <dbReference type="EMBL" id="KAL3632744.1"/>
    </source>
</evidence>
<accession>A0ABD3CT49</accession>
<proteinExistence type="predicted"/>
<dbReference type="Proteomes" id="UP001632038">
    <property type="component" value="Unassembled WGS sequence"/>
</dbReference>
<sequence length="36" mass="4022">MVNKVSRQAKAHCLIYAQSAITKSKPQAVWKPPILD</sequence>
<evidence type="ECO:0000313" key="2">
    <source>
        <dbReference type="Proteomes" id="UP001632038"/>
    </source>
</evidence>
<dbReference type="AlphaFoldDB" id="A0ABD3CT49"/>
<protein>
    <submittedName>
        <fullName evidence="1">Uncharacterized protein</fullName>
    </submittedName>
</protein>
<dbReference type="EMBL" id="JAVIJP010000032">
    <property type="protein sequence ID" value="KAL3632744.1"/>
    <property type="molecule type" value="Genomic_DNA"/>
</dbReference>
<keyword evidence="2" id="KW-1185">Reference proteome</keyword>
<reference evidence="2" key="1">
    <citation type="journal article" date="2024" name="IScience">
        <title>Strigolactones Initiate the Formation of Haustorium-like Structures in Castilleja.</title>
        <authorList>
            <person name="Buerger M."/>
            <person name="Peterson D."/>
            <person name="Chory J."/>
        </authorList>
    </citation>
    <scope>NUCLEOTIDE SEQUENCE [LARGE SCALE GENOMIC DNA]</scope>
</reference>
<comment type="caution">
    <text evidence="1">The sequence shown here is derived from an EMBL/GenBank/DDBJ whole genome shotgun (WGS) entry which is preliminary data.</text>
</comment>
<name>A0ABD3CT49_9LAMI</name>